<sequence>MDSLILRTGVRLLLPLMLLFSVFILWRGHNEPGGGFVGGLICAVGFALHALAFGVKAMRDMLKVDPRSILGTGLLIGILPGFLGAFSGEPYMTAQWLGALGTPVLFDIGVYLVVVGAILAMVQTLMAEGDE</sequence>
<dbReference type="InterPro" id="IPR007182">
    <property type="entry name" value="MnhB"/>
</dbReference>
<evidence type="ECO:0000259" key="8">
    <source>
        <dbReference type="Pfam" id="PF04039"/>
    </source>
</evidence>
<reference evidence="9 10" key="1">
    <citation type="submission" date="2017-12" db="EMBL/GenBank/DDBJ databases">
        <title>Genomes of bacteria within cyanobacterial aggregates.</title>
        <authorList>
            <person name="Cai H."/>
        </authorList>
    </citation>
    <scope>NUCLEOTIDE SEQUENCE [LARGE SCALE GENOMIC DNA]</scope>
    <source>
        <strain evidence="9 10">TH16</strain>
    </source>
</reference>
<evidence type="ECO:0000256" key="4">
    <source>
        <dbReference type="ARBA" id="ARBA00022692"/>
    </source>
</evidence>
<feature type="transmembrane region" description="Helical" evidence="7">
    <location>
        <begin position="35"/>
        <end position="57"/>
    </location>
</feature>
<protein>
    <submittedName>
        <fullName evidence="9">Na(+)/H(+) antiporter subunit B</fullName>
    </submittedName>
</protein>
<evidence type="ECO:0000256" key="1">
    <source>
        <dbReference type="ARBA" id="ARBA00004651"/>
    </source>
</evidence>
<proteinExistence type="inferred from homology"/>
<evidence type="ECO:0000256" key="6">
    <source>
        <dbReference type="ARBA" id="ARBA00023136"/>
    </source>
</evidence>
<keyword evidence="10" id="KW-1185">Reference proteome</keyword>
<organism evidence="9 10">
    <name type="scientific">Niveispirillum cyanobacteriorum</name>
    <dbReference type="NCBI Taxonomy" id="1612173"/>
    <lineage>
        <taxon>Bacteria</taxon>
        <taxon>Pseudomonadati</taxon>
        <taxon>Pseudomonadota</taxon>
        <taxon>Alphaproteobacteria</taxon>
        <taxon>Rhodospirillales</taxon>
        <taxon>Azospirillaceae</taxon>
        <taxon>Niveispirillum</taxon>
    </lineage>
</organism>
<dbReference type="KEGG" id="ncb:C0V82_19565"/>
<dbReference type="InterPro" id="IPR050622">
    <property type="entry name" value="CPA3_antiporter_subunitB"/>
</dbReference>
<keyword evidence="6 7" id="KW-0472">Membrane</keyword>
<feature type="transmembrane region" description="Helical" evidence="7">
    <location>
        <begin position="69"/>
        <end position="88"/>
    </location>
</feature>
<keyword evidence="5 7" id="KW-1133">Transmembrane helix</keyword>
<dbReference type="AlphaFoldDB" id="A0A2K9NIG9"/>
<comment type="subcellular location">
    <subcellularLocation>
        <location evidence="1">Cell membrane</location>
        <topology evidence="1">Multi-pass membrane protein</topology>
    </subcellularLocation>
</comment>
<feature type="transmembrane region" description="Helical" evidence="7">
    <location>
        <begin position="108"/>
        <end position="127"/>
    </location>
</feature>
<keyword evidence="3" id="KW-1003">Cell membrane</keyword>
<dbReference type="PANTHER" id="PTHR33932">
    <property type="entry name" value="NA(+)/H(+) ANTIPORTER SUBUNIT B"/>
    <property type="match status" value="1"/>
</dbReference>
<dbReference type="OrthoDB" id="9798859at2"/>
<evidence type="ECO:0000313" key="9">
    <source>
        <dbReference type="EMBL" id="AUN32897.1"/>
    </source>
</evidence>
<evidence type="ECO:0000256" key="3">
    <source>
        <dbReference type="ARBA" id="ARBA00022475"/>
    </source>
</evidence>
<dbReference type="Pfam" id="PF04039">
    <property type="entry name" value="MnhB"/>
    <property type="match status" value="1"/>
</dbReference>
<feature type="transmembrane region" description="Helical" evidence="7">
    <location>
        <begin position="12"/>
        <end position="29"/>
    </location>
</feature>
<name>A0A2K9NIG9_9PROT</name>
<feature type="domain" description="Na+/H+ antiporter MnhB subunit-related protein" evidence="8">
    <location>
        <begin position="5"/>
        <end position="119"/>
    </location>
</feature>
<dbReference type="EMBL" id="CP025612">
    <property type="protein sequence ID" value="AUN32897.1"/>
    <property type="molecule type" value="Genomic_DNA"/>
</dbReference>
<dbReference type="GO" id="GO:0005886">
    <property type="term" value="C:plasma membrane"/>
    <property type="evidence" value="ECO:0007669"/>
    <property type="project" value="UniProtKB-SubCell"/>
</dbReference>
<evidence type="ECO:0000256" key="2">
    <source>
        <dbReference type="ARBA" id="ARBA00009425"/>
    </source>
</evidence>
<dbReference type="Proteomes" id="UP000234752">
    <property type="component" value="Chromosome eg_2"/>
</dbReference>
<dbReference type="PANTHER" id="PTHR33932:SF4">
    <property type="entry name" value="NA(+)_H(+) ANTIPORTER SUBUNIT B"/>
    <property type="match status" value="1"/>
</dbReference>
<comment type="similarity">
    <text evidence="2">Belongs to the CPA3 antiporters (TC 2.A.63) subunit B family.</text>
</comment>
<evidence type="ECO:0000256" key="5">
    <source>
        <dbReference type="ARBA" id="ARBA00022989"/>
    </source>
</evidence>
<keyword evidence="4 7" id="KW-0812">Transmembrane</keyword>
<evidence type="ECO:0000256" key="7">
    <source>
        <dbReference type="SAM" id="Phobius"/>
    </source>
</evidence>
<dbReference type="NCBIfam" id="NF009163">
    <property type="entry name" value="PRK12509.1"/>
    <property type="match status" value="1"/>
</dbReference>
<accession>A0A2K9NIG9</accession>
<gene>
    <name evidence="9" type="ORF">C0V82_19565</name>
</gene>
<evidence type="ECO:0000313" key="10">
    <source>
        <dbReference type="Proteomes" id="UP000234752"/>
    </source>
</evidence>